<sequence length="87" mass="9590">MVSNKVKLASWALSMIDTLRDNFGEPCTLPCPRLKVPSRHVLVSTLKGQDRHSIITGPQGFRLKRINKDLGSSVKIPAKAIIKAARI</sequence>
<reference evidence="1 2" key="1">
    <citation type="journal article" date="2024" name="G3 (Bethesda)">
        <title>Genome assembly of Hibiscus sabdariffa L. provides insights into metabolisms of medicinal natural products.</title>
        <authorList>
            <person name="Kim T."/>
        </authorList>
    </citation>
    <scope>NUCLEOTIDE SEQUENCE [LARGE SCALE GENOMIC DNA]</scope>
    <source>
        <strain evidence="1">TK-2024</strain>
        <tissue evidence="1">Old leaves</tissue>
    </source>
</reference>
<evidence type="ECO:0000313" key="2">
    <source>
        <dbReference type="Proteomes" id="UP001396334"/>
    </source>
</evidence>
<organism evidence="1 2">
    <name type="scientific">Hibiscus sabdariffa</name>
    <name type="common">roselle</name>
    <dbReference type="NCBI Taxonomy" id="183260"/>
    <lineage>
        <taxon>Eukaryota</taxon>
        <taxon>Viridiplantae</taxon>
        <taxon>Streptophyta</taxon>
        <taxon>Embryophyta</taxon>
        <taxon>Tracheophyta</taxon>
        <taxon>Spermatophyta</taxon>
        <taxon>Magnoliopsida</taxon>
        <taxon>eudicotyledons</taxon>
        <taxon>Gunneridae</taxon>
        <taxon>Pentapetalae</taxon>
        <taxon>rosids</taxon>
        <taxon>malvids</taxon>
        <taxon>Malvales</taxon>
        <taxon>Malvaceae</taxon>
        <taxon>Malvoideae</taxon>
        <taxon>Hibiscus</taxon>
    </lineage>
</organism>
<proteinExistence type="predicted"/>
<evidence type="ECO:0000313" key="1">
    <source>
        <dbReference type="EMBL" id="KAK8989144.1"/>
    </source>
</evidence>
<dbReference type="Proteomes" id="UP001396334">
    <property type="component" value="Unassembled WGS sequence"/>
</dbReference>
<accession>A0ABR2PL38</accession>
<comment type="caution">
    <text evidence="1">The sequence shown here is derived from an EMBL/GenBank/DDBJ whole genome shotgun (WGS) entry which is preliminary data.</text>
</comment>
<name>A0ABR2PL38_9ROSI</name>
<gene>
    <name evidence="1" type="ORF">V6N11_030510</name>
</gene>
<protein>
    <submittedName>
        <fullName evidence="1">Uncharacterized protein</fullName>
    </submittedName>
</protein>
<keyword evidence="2" id="KW-1185">Reference proteome</keyword>
<dbReference type="EMBL" id="JBBPBN010000057">
    <property type="protein sequence ID" value="KAK8989144.1"/>
    <property type="molecule type" value="Genomic_DNA"/>
</dbReference>